<dbReference type="Proteomes" id="UP000076532">
    <property type="component" value="Unassembled WGS sequence"/>
</dbReference>
<protein>
    <submittedName>
        <fullName evidence="2">Glycoside hydrolase family 79 protein</fullName>
    </submittedName>
</protein>
<organism evidence="2 3">
    <name type="scientific">Athelia psychrophila</name>
    <dbReference type="NCBI Taxonomy" id="1759441"/>
    <lineage>
        <taxon>Eukaryota</taxon>
        <taxon>Fungi</taxon>
        <taxon>Dikarya</taxon>
        <taxon>Basidiomycota</taxon>
        <taxon>Agaricomycotina</taxon>
        <taxon>Agaricomycetes</taxon>
        <taxon>Agaricomycetidae</taxon>
        <taxon>Atheliales</taxon>
        <taxon>Atheliaceae</taxon>
        <taxon>Athelia</taxon>
    </lineage>
</organism>
<dbReference type="Gene3D" id="3.20.20.80">
    <property type="entry name" value="Glycosidases"/>
    <property type="match status" value="1"/>
</dbReference>
<feature type="chain" id="PRO_5007881493" evidence="1">
    <location>
        <begin position="20"/>
        <end position="303"/>
    </location>
</feature>
<dbReference type="EMBL" id="KV417483">
    <property type="protein sequence ID" value="KZP33147.1"/>
    <property type="molecule type" value="Genomic_DNA"/>
</dbReference>
<keyword evidence="2" id="KW-0378">Hydrolase</keyword>
<keyword evidence="1" id="KW-0732">Signal</keyword>
<proteinExistence type="predicted"/>
<dbReference type="OrthoDB" id="2796951at2759"/>
<gene>
    <name evidence="2" type="ORF">FIBSPDRAFT_924693</name>
</gene>
<keyword evidence="3" id="KW-1185">Reference proteome</keyword>
<feature type="signal peptide" evidence="1">
    <location>
        <begin position="1"/>
        <end position="19"/>
    </location>
</feature>
<evidence type="ECO:0000313" key="3">
    <source>
        <dbReference type="Proteomes" id="UP000076532"/>
    </source>
</evidence>
<dbReference type="AlphaFoldDB" id="A0A166VX25"/>
<accession>A0A166VX25</accession>
<dbReference type="PANTHER" id="PTHR36183:SF2">
    <property type="entry name" value="BETA-GLUCURONIDASE C-TERMINAL DOMAIN-CONTAINING PROTEIN"/>
    <property type="match status" value="1"/>
</dbReference>
<evidence type="ECO:0000313" key="2">
    <source>
        <dbReference type="EMBL" id="KZP33147.1"/>
    </source>
</evidence>
<dbReference type="GO" id="GO:0016787">
    <property type="term" value="F:hydrolase activity"/>
    <property type="evidence" value="ECO:0007669"/>
    <property type="project" value="UniProtKB-KW"/>
</dbReference>
<dbReference type="STRING" id="436010.A0A166VX25"/>
<sequence length="303" mass="32197">MRFTLTLAFCFSSLFVAHASVTVYNQVPIGQATGTAQSAAAAYSGSAAYDSTVLNAPPIPNPAPPNQFTLQLQSSSNAVQGLSIMQSGSFLGFSIETSVVNQILGINSSFLQVPFLNLMANIKQRAGSVHVRVGGNTQETATLVDSIPDGKAIEKDKGLATNPTQTPALIFTREILYMLANITSLAGVQWYLGVPFNDTSNLRLGIAEAGQAILGDNLIGLQCGNEPDLYASHNNRPATYSPYDYFGEFGVLVQAINNNQNIPVKNKLIGPSVASGDWTPEMVWDTGFIPAYSNSLSALAVEQ</sequence>
<dbReference type="PANTHER" id="PTHR36183">
    <property type="entry name" value="BETA-GLUCURONIDASE"/>
    <property type="match status" value="1"/>
</dbReference>
<dbReference type="InterPro" id="IPR052974">
    <property type="entry name" value="GH79_Enzymes"/>
</dbReference>
<name>A0A166VX25_9AGAM</name>
<evidence type="ECO:0000256" key="1">
    <source>
        <dbReference type="SAM" id="SignalP"/>
    </source>
</evidence>
<reference evidence="2 3" key="1">
    <citation type="journal article" date="2016" name="Mol. Biol. Evol.">
        <title>Comparative Genomics of Early-Diverging Mushroom-Forming Fungi Provides Insights into the Origins of Lignocellulose Decay Capabilities.</title>
        <authorList>
            <person name="Nagy L.G."/>
            <person name="Riley R."/>
            <person name="Tritt A."/>
            <person name="Adam C."/>
            <person name="Daum C."/>
            <person name="Floudas D."/>
            <person name="Sun H."/>
            <person name="Yadav J.S."/>
            <person name="Pangilinan J."/>
            <person name="Larsson K.H."/>
            <person name="Matsuura K."/>
            <person name="Barry K."/>
            <person name="Labutti K."/>
            <person name="Kuo R."/>
            <person name="Ohm R.A."/>
            <person name="Bhattacharya S.S."/>
            <person name="Shirouzu T."/>
            <person name="Yoshinaga Y."/>
            <person name="Martin F.M."/>
            <person name="Grigoriev I.V."/>
            <person name="Hibbett D.S."/>
        </authorList>
    </citation>
    <scope>NUCLEOTIDE SEQUENCE [LARGE SCALE GENOMIC DNA]</scope>
    <source>
        <strain evidence="2 3">CBS 109695</strain>
    </source>
</reference>